<sequence length="85" mass="10021">SNWFYREFPERPCLLRPRVEQFSRSEKRQRDRIRGFSCNVHFGARPTERGPPHSTGVSCSKPLCSLWMLLQLRRSDNFSQPGSPR</sequence>
<proteinExistence type="predicted"/>
<accession>A0AAV9RYG8</accession>
<reference evidence="1 2" key="1">
    <citation type="submission" date="2021-06" db="EMBL/GenBank/DDBJ databases">
        <authorList>
            <person name="Palmer J.M."/>
        </authorList>
    </citation>
    <scope>NUCLEOTIDE SEQUENCE [LARGE SCALE GENOMIC DNA]</scope>
    <source>
        <strain evidence="1 2">MEX-2019</strain>
        <tissue evidence="1">Muscle</tissue>
    </source>
</reference>
<gene>
    <name evidence="1" type="ORF">CRENBAI_012726</name>
</gene>
<feature type="non-terminal residue" evidence="1">
    <location>
        <position position="1"/>
    </location>
</feature>
<organism evidence="1 2">
    <name type="scientific">Crenichthys baileyi</name>
    <name type="common">White River springfish</name>
    <dbReference type="NCBI Taxonomy" id="28760"/>
    <lineage>
        <taxon>Eukaryota</taxon>
        <taxon>Metazoa</taxon>
        <taxon>Chordata</taxon>
        <taxon>Craniata</taxon>
        <taxon>Vertebrata</taxon>
        <taxon>Euteleostomi</taxon>
        <taxon>Actinopterygii</taxon>
        <taxon>Neopterygii</taxon>
        <taxon>Teleostei</taxon>
        <taxon>Neoteleostei</taxon>
        <taxon>Acanthomorphata</taxon>
        <taxon>Ovalentaria</taxon>
        <taxon>Atherinomorphae</taxon>
        <taxon>Cyprinodontiformes</taxon>
        <taxon>Goodeidae</taxon>
        <taxon>Crenichthys</taxon>
    </lineage>
</organism>
<protein>
    <submittedName>
        <fullName evidence="1">Uncharacterized protein</fullName>
    </submittedName>
</protein>
<evidence type="ECO:0000313" key="2">
    <source>
        <dbReference type="Proteomes" id="UP001311232"/>
    </source>
</evidence>
<keyword evidence="2" id="KW-1185">Reference proteome</keyword>
<name>A0AAV9RYG8_9TELE</name>
<comment type="caution">
    <text evidence="1">The sequence shown here is derived from an EMBL/GenBank/DDBJ whole genome shotgun (WGS) entry which is preliminary data.</text>
</comment>
<evidence type="ECO:0000313" key="1">
    <source>
        <dbReference type="EMBL" id="KAK5614017.1"/>
    </source>
</evidence>
<feature type="non-terminal residue" evidence="1">
    <location>
        <position position="85"/>
    </location>
</feature>
<dbReference type="Proteomes" id="UP001311232">
    <property type="component" value="Unassembled WGS sequence"/>
</dbReference>
<dbReference type="AlphaFoldDB" id="A0AAV9RYG8"/>
<dbReference type="EMBL" id="JAHHUM010001178">
    <property type="protein sequence ID" value="KAK5614017.1"/>
    <property type="molecule type" value="Genomic_DNA"/>
</dbReference>